<accession>A0A4U5TT45</accession>
<dbReference type="EMBL" id="SWMU01000001">
    <property type="protein sequence ID" value="TKS57366.1"/>
    <property type="molecule type" value="Genomic_DNA"/>
</dbReference>
<dbReference type="Proteomes" id="UP000306552">
    <property type="component" value="Unassembled WGS sequence"/>
</dbReference>
<dbReference type="Pfam" id="PF13692">
    <property type="entry name" value="Glyco_trans_1_4"/>
    <property type="match status" value="1"/>
</dbReference>
<protein>
    <submittedName>
        <fullName evidence="1">Glycosyltransferase family 4 protein</fullName>
    </submittedName>
</protein>
<dbReference type="SUPFAM" id="SSF53756">
    <property type="entry name" value="UDP-Glycosyltransferase/glycogen phosphorylase"/>
    <property type="match status" value="1"/>
</dbReference>
<reference evidence="1 2" key="1">
    <citation type="submission" date="2019-04" db="EMBL/GenBank/DDBJ databases">
        <title>Psychroflexus halotolerans sp. nov., isolated from a marine solar saltern.</title>
        <authorList>
            <person name="Feng X."/>
        </authorList>
    </citation>
    <scope>NUCLEOTIDE SEQUENCE [LARGE SCALE GENOMIC DNA]</scope>
    <source>
        <strain evidence="1 2">WDS2C27</strain>
    </source>
</reference>
<dbReference type="OrthoDB" id="9807209at2"/>
<dbReference type="Gene3D" id="3.40.50.2000">
    <property type="entry name" value="Glycogen Phosphorylase B"/>
    <property type="match status" value="1"/>
</dbReference>
<keyword evidence="2" id="KW-1185">Reference proteome</keyword>
<keyword evidence="1" id="KW-0808">Transferase</keyword>
<evidence type="ECO:0000313" key="2">
    <source>
        <dbReference type="Proteomes" id="UP000306552"/>
    </source>
</evidence>
<comment type="caution">
    <text evidence="1">The sequence shown here is derived from an EMBL/GenBank/DDBJ whole genome shotgun (WGS) entry which is preliminary data.</text>
</comment>
<gene>
    <name evidence="1" type="ORF">FCN74_02790</name>
</gene>
<proteinExistence type="predicted"/>
<dbReference type="RefSeq" id="WP_138931069.1">
    <property type="nucleotide sequence ID" value="NZ_SWMU01000001.1"/>
</dbReference>
<evidence type="ECO:0000313" key="1">
    <source>
        <dbReference type="EMBL" id="TKS57366.1"/>
    </source>
</evidence>
<dbReference type="AlphaFoldDB" id="A0A4U5TT45"/>
<organism evidence="1 2">
    <name type="scientific">Mesohalobacter halotolerans</name>
    <dbReference type="NCBI Taxonomy" id="1883405"/>
    <lineage>
        <taxon>Bacteria</taxon>
        <taxon>Pseudomonadati</taxon>
        <taxon>Bacteroidota</taxon>
        <taxon>Flavobacteriia</taxon>
        <taxon>Flavobacteriales</taxon>
        <taxon>Flavobacteriaceae</taxon>
        <taxon>Mesohalobacter</taxon>
    </lineage>
</organism>
<sequence>MKLKQILIISMQYPEPKSTAAGSRMLQIISLLKSYRYEVHFASTQPKSEYSVDLSSYGLDTSLIKINDGYFDTFIKRLKPDAVIFDRFMTEEQFGWRIDEHCPKALKILDTEDLHFLREWRERQVNSDGHINLPKRLNDIALRELAAIYRCDWTLMISKVEIEILTKTYGISKHVLFYLPFVYKTKDLLDDKTPPYEERSHFVSIGNFKHKPNLDMVKHTYKNIWPKIRQRLPKAEWHIYGAYCPESVKQFHNSKKGVIVRGRADEVLSALENYRIMLAPLRFGAGLKGKCMDSMRAGTPSMTTKIGAEGIASPQNWPGFVEDQPENFTQKSIELYANEDLWKEKQQKGFDILHKEFDIKSFKDDFKTKITGSFQDLESYRHRNIVGQLLKHHHQRSTKFMSLWIEAKNTLT</sequence>
<name>A0A4U5TT45_9FLAO</name>
<dbReference type="GO" id="GO:0016740">
    <property type="term" value="F:transferase activity"/>
    <property type="evidence" value="ECO:0007669"/>
    <property type="project" value="UniProtKB-KW"/>
</dbReference>